<reference evidence="2 3" key="1">
    <citation type="submission" date="2020-07" db="EMBL/GenBank/DDBJ databases">
        <title>Trichoderma asperellum IC-1 whole genome shotgun sequence.</title>
        <authorList>
            <person name="Kanamasa S."/>
            <person name="Takahashi H."/>
        </authorList>
    </citation>
    <scope>NUCLEOTIDE SEQUENCE [LARGE SCALE GENOMIC DNA]</scope>
    <source>
        <strain evidence="2 3">IC-1</strain>
    </source>
</reference>
<dbReference type="AlphaFoldDB" id="A0A6V8R141"/>
<dbReference type="EMBL" id="BLZH01000011">
    <property type="protein sequence ID" value="GFP58774.1"/>
    <property type="molecule type" value="Genomic_DNA"/>
</dbReference>
<evidence type="ECO:0000313" key="2">
    <source>
        <dbReference type="EMBL" id="GFP58774.1"/>
    </source>
</evidence>
<evidence type="ECO:0000256" key="1">
    <source>
        <dbReference type="SAM" id="MobiDB-lite"/>
    </source>
</evidence>
<name>A0A6V8R141_TRIAP</name>
<accession>A0A6V8R141</accession>
<organism evidence="2 3">
    <name type="scientific">Trichoderma asperellum</name>
    <name type="common">Filamentous fungus</name>
    <dbReference type="NCBI Taxonomy" id="101201"/>
    <lineage>
        <taxon>Eukaryota</taxon>
        <taxon>Fungi</taxon>
        <taxon>Dikarya</taxon>
        <taxon>Ascomycota</taxon>
        <taxon>Pezizomycotina</taxon>
        <taxon>Sordariomycetes</taxon>
        <taxon>Hypocreomycetidae</taxon>
        <taxon>Hypocreales</taxon>
        <taxon>Hypocreaceae</taxon>
        <taxon>Trichoderma</taxon>
    </lineage>
</organism>
<feature type="region of interest" description="Disordered" evidence="1">
    <location>
        <begin position="1"/>
        <end position="49"/>
    </location>
</feature>
<comment type="caution">
    <text evidence="2">The sequence shown here is derived from an EMBL/GenBank/DDBJ whole genome shotgun (WGS) entry which is preliminary data.</text>
</comment>
<feature type="region of interest" description="Disordered" evidence="1">
    <location>
        <begin position="131"/>
        <end position="161"/>
    </location>
</feature>
<proteinExistence type="predicted"/>
<sequence>MGVGRVSSGWTWNKAEEDEENPLGQASSDVRREEARKNQKQASSGSRSIVAWKLRGGAARQGTRRNLALDFRNKPECQISANKCQPTQAQVRAPTQAQQGRRYRYQRGLAHRQQQALVRRLRRQGLAQGLVQVRGASGHRTREKGPGAAASRLESTTKQSL</sequence>
<evidence type="ECO:0000313" key="3">
    <source>
        <dbReference type="Proteomes" id="UP000517252"/>
    </source>
</evidence>
<protein>
    <submittedName>
        <fullName evidence="2">Uncharacterized protein</fullName>
    </submittedName>
</protein>
<gene>
    <name evidence="2" type="ORF">TASIC1_0011014100</name>
</gene>
<dbReference type="Proteomes" id="UP000517252">
    <property type="component" value="Unassembled WGS sequence"/>
</dbReference>